<feature type="non-terminal residue" evidence="2">
    <location>
        <position position="1"/>
    </location>
</feature>
<dbReference type="InterPro" id="IPR025202">
    <property type="entry name" value="PLD-like_dom"/>
</dbReference>
<evidence type="ECO:0000313" key="2">
    <source>
        <dbReference type="EMBL" id="MFC3294066.1"/>
    </source>
</evidence>
<evidence type="ECO:0000313" key="3">
    <source>
        <dbReference type="Proteomes" id="UP001595640"/>
    </source>
</evidence>
<gene>
    <name evidence="2" type="ORF">ACFOEI_18650</name>
</gene>
<keyword evidence="3" id="KW-1185">Reference proteome</keyword>
<reference evidence="3" key="1">
    <citation type="journal article" date="2019" name="Int. J. Syst. Evol. Microbiol.">
        <title>The Global Catalogue of Microorganisms (GCM) 10K type strain sequencing project: providing services to taxonomists for standard genome sequencing and annotation.</title>
        <authorList>
            <consortium name="The Broad Institute Genomics Platform"/>
            <consortium name="The Broad Institute Genome Sequencing Center for Infectious Disease"/>
            <person name="Wu L."/>
            <person name="Ma J."/>
        </authorList>
    </citation>
    <scope>NUCLEOTIDE SEQUENCE [LARGE SCALE GENOMIC DNA]</scope>
    <source>
        <strain evidence="3">KCTC 12847</strain>
    </source>
</reference>
<dbReference type="Proteomes" id="UP001595640">
    <property type="component" value="Unassembled WGS sequence"/>
</dbReference>
<accession>A0ABV7M591</accession>
<organism evidence="2 3">
    <name type="scientific">Modicisalibacter luteus</name>
    <dbReference type="NCBI Taxonomy" id="453962"/>
    <lineage>
        <taxon>Bacteria</taxon>
        <taxon>Pseudomonadati</taxon>
        <taxon>Pseudomonadota</taxon>
        <taxon>Gammaproteobacteria</taxon>
        <taxon>Oceanospirillales</taxon>
        <taxon>Halomonadaceae</taxon>
        <taxon>Modicisalibacter</taxon>
    </lineage>
</organism>
<dbReference type="CDD" id="cd09110">
    <property type="entry name" value="PLDc_CLS_1"/>
    <property type="match status" value="1"/>
</dbReference>
<comment type="caution">
    <text evidence="2">The sequence shown here is derived from an EMBL/GenBank/DDBJ whole genome shotgun (WGS) entry which is preliminary data.</text>
</comment>
<dbReference type="SUPFAM" id="SSF56024">
    <property type="entry name" value="Phospholipase D/nuclease"/>
    <property type="match status" value="2"/>
</dbReference>
<dbReference type="PROSITE" id="PS50035">
    <property type="entry name" value="PLD"/>
    <property type="match status" value="2"/>
</dbReference>
<sequence>SVLRNGIEIFPPMLEAIRQARFSVDFLTFVYWKGEIARQFADALTERASAGVRVRVILDAIGAVKMSTTLIERMRAAGVDVVWFRPPARWKLWELDNRTHRKVLVCDGRIAFTGGVGIAEEWEGDARNPDEWRDTHFQVEGPAVHGLQAAFLDNWVEAGQSVQDDVAQLAHAEALKPVGKSQVQVVKTTAAANWSPIATLFHVLLILARHKVRITTAYFVPNAAMVQLLKETVQRGVDVQILVPGPHHNHRMAQLAQEDEYAPLIQAGVRMWAYQPSMLHAKAVTVDDTVACVGSANFDQRSMSKDDELALVILDEVVLSELDRHFDEDRSHAMEMRAEDYRQRGLFRRAKATVAGLFRNQT</sequence>
<dbReference type="RefSeq" id="WP_377057327.1">
    <property type="nucleotide sequence ID" value="NZ_JBHRUH010000039.1"/>
</dbReference>
<protein>
    <submittedName>
        <fullName evidence="2">Phosphatidylserine/phosphatidylglycerophosphate/ cardiolipin synthase family protein</fullName>
    </submittedName>
</protein>
<dbReference type="Gene3D" id="3.30.870.10">
    <property type="entry name" value="Endonuclease Chain A"/>
    <property type="match status" value="2"/>
</dbReference>
<feature type="domain" description="PLD phosphodiesterase" evidence="1">
    <location>
        <begin position="95"/>
        <end position="122"/>
    </location>
</feature>
<dbReference type="InterPro" id="IPR001736">
    <property type="entry name" value="PLipase_D/transphosphatidylase"/>
</dbReference>
<dbReference type="Pfam" id="PF13091">
    <property type="entry name" value="PLDc_2"/>
    <property type="match status" value="2"/>
</dbReference>
<feature type="domain" description="PLD phosphodiesterase" evidence="1">
    <location>
        <begin position="275"/>
        <end position="302"/>
    </location>
</feature>
<dbReference type="PANTHER" id="PTHR21248">
    <property type="entry name" value="CARDIOLIPIN SYNTHASE"/>
    <property type="match status" value="1"/>
</dbReference>
<evidence type="ECO:0000259" key="1">
    <source>
        <dbReference type="PROSITE" id="PS50035"/>
    </source>
</evidence>
<name>A0ABV7M591_9GAMM</name>
<dbReference type="PANTHER" id="PTHR21248:SF22">
    <property type="entry name" value="PHOSPHOLIPASE D"/>
    <property type="match status" value="1"/>
</dbReference>
<dbReference type="SMART" id="SM00155">
    <property type="entry name" value="PLDc"/>
    <property type="match status" value="2"/>
</dbReference>
<dbReference type="CDD" id="cd09159">
    <property type="entry name" value="PLDc_ybhO_like_2"/>
    <property type="match status" value="1"/>
</dbReference>
<proteinExistence type="predicted"/>
<dbReference type="EMBL" id="JBHRUH010000039">
    <property type="protein sequence ID" value="MFC3294066.1"/>
    <property type="molecule type" value="Genomic_DNA"/>
</dbReference>